<proteinExistence type="predicted"/>
<keyword evidence="1" id="KW-0732">Signal</keyword>
<evidence type="ECO:0000313" key="3">
    <source>
        <dbReference type="Proteomes" id="UP001199054"/>
    </source>
</evidence>
<evidence type="ECO:0000313" key="2">
    <source>
        <dbReference type="EMBL" id="MCB5182440.1"/>
    </source>
</evidence>
<organism evidence="2 3">
    <name type="scientific">Streptomyces antimicrobicus</name>
    <dbReference type="NCBI Taxonomy" id="2883108"/>
    <lineage>
        <taxon>Bacteria</taxon>
        <taxon>Bacillati</taxon>
        <taxon>Actinomycetota</taxon>
        <taxon>Actinomycetes</taxon>
        <taxon>Kitasatosporales</taxon>
        <taxon>Streptomycetaceae</taxon>
        <taxon>Streptomyces</taxon>
    </lineage>
</organism>
<reference evidence="2 3" key="1">
    <citation type="submission" date="2021-10" db="EMBL/GenBank/DDBJ databases">
        <title>Streptomyces sp. strain SMC 277, a novel streptomycete isolated from soil.</title>
        <authorList>
            <person name="Chanama M."/>
        </authorList>
    </citation>
    <scope>NUCLEOTIDE SEQUENCE [LARGE SCALE GENOMIC DNA]</scope>
    <source>
        <strain evidence="2 3">SMC 277</strain>
    </source>
</reference>
<feature type="chain" id="PRO_5045524277" evidence="1">
    <location>
        <begin position="21"/>
        <end position="174"/>
    </location>
</feature>
<name>A0ABS8BCV1_9ACTN</name>
<dbReference type="RefSeq" id="WP_226729547.1">
    <property type="nucleotide sequence ID" value="NZ_JAJAUY010000126.1"/>
</dbReference>
<keyword evidence="3" id="KW-1185">Reference proteome</keyword>
<accession>A0ABS8BCV1</accession>
<dbReference type="EMBL" id="JAJAUY010000126">
    <property type="protein sequence ID" value="MCB5182440.1"/>
    <property type="molecule type" value="Genomic_DNA"/>
</dbReference>
<feature type="non-terminal residue" evidence="2">
    <location>
        <position position="1"/>
    </location>
</feature>
<dbReference type="Proteomes" id="UP001199054">
    <property type="component" value="Unassembled WGS sequence"/>
</dbReference>
<sequence>LLAAVTACAGLLAAGGYLLAARAPDGGRPAPAPTPVLPAASQLVSLAYREAVEPLTGGTALAFTVQVDNAAGGRTVTVERIGQPSPALSVTSRPALPLTLRPGEASELVLEIKATDCVHVPRNAGLPFLEVTLSNGGAKEDHSYILGDRYAKDLSTALSRTCPEDRDEGAPGPS</sequence>
<feature type="signal peptide" evidence="1">
    <location>
        <begin position="1"/>
        <end position="20"/>
    </location>
</feature>
<gene>
    <name evidence="2" type="ORF">LG632_24060</name>
</gene>
<protein>
    <submittedName>
        <fullName evidence="2">Tat pathway signal sequence domain protein</fullName>
    </submittedName>
</protein>
<evidence type="ECO:0000256" key="1">
    <source>
        <dbReference type="SAM" id="SignalP"/>
    </source>
</evidence>
<comment type="caution">
    <text evidence="2">The sequence shown here is derived from an EMBL/GenBank/DDBJ whole genome shotgun (WGS) entry which is preliminary data.</text>
</comment>